<evidence type="ECO:0000313" key="3">
    <source>
        <dbReference type="EMBL" id="WCT77242.1"/>
    </source>
</evidence>
<dbReference type="Gene3D" id="2.60.450.10">
    <property type="entry name" value="Lipopolysaccharide (LPS) transport protein A like domain"/>
    <property type="match status" value="1"/>
</dbReference>
<reference evidence="3 4" key="1">
    <citation type="submission" date="2023-02" db="EMBL/GenBank/DDBJ databases">
        <title>Genome sequence of Novosphingobium humi KACC 19094.</title>
        <authorList>
            <person name="Kim S."/>
            <person name="Heo J."/>
            <person name="Kwon S.-W."/>
        </authorList>
    </citation>
    <scope>NUCLEOTIDE SEQUENCE [LARGE SCALE GENOMIC DNA]</scope>
    <source>
        <strain evidence="3 4">KACC 19094</strain>
    </source>
</reference>
<proteinExistence type="predicted"/>
<sequence>MSVSMRFSLSRRAGVTGLTALVLSGWAGALLAQGLESHDSNAPVDYAADRIDVQDKAKRVLLTGNVEITQKGLKLRAARTLVAYTDNGASGGGSGNDVKIQRIDATGNVEVIRGEEHVWGDLATYDFGRRVITVVGHVRLQNARGNGTGERLVIDLDNHMSNFQGTGSGKGAGSGGRVTGSFSVAKKNAVNSAQDQN</sequence>
<protein>
    <submittedName>
        <fullName evidence="3">LptA/OstA family protein</fullName>
    </submittedName>
</protein>
<evidence type="ECO:0000256" key="1">
    <source>
        <dbReference type="ARBA" id="ARBA00022729"/>
    </source>
</evidence>
<dbReference type="InterPro" id="IPR005653">
    <property type="entry name" value="OstA-like_N"/>
</dbReference>
<feature type="domain" description="Organic solvent tolerance-like N-terminal" evidence="2">
    <location>
        <begin position="48"/>
        <end position="157"/>
    </location>
</feature>
<keyword evidence="4" id="KW-1185">Reference proteome</keyword>
<organism evidence="3 4">
    <name type="scientific">Novosphingobium humi</name>
    <dbReference type="NCBI Taxonomy" id="2282397"/>
    <lineage>
        <taxon>Bacteria</taxon>
        <taxon>Pseudomonadati</taxon>
        <taxon>Pseudomonadota</taxon>
        <taxon>Alphaproteobacteria</taxon>
        <taxon>Sphingomonadales</taxon>
        <taxon>Sphingomonadaceae</taxon>
        <taxon>Novosphingobium</taxon>
    </lineage>
</organism>
<dbReference type="Proteomes" id="UP001218231">
    <property type="component" value="Chromosome"/>
</dbReference>
<dbReference type="InterPro" id="IPR052037">
    <property type="entry name" value="LPS_export_LptA"/>
</dbReference>
<dbReference type="PANTHER" id="PTHR36504:SF1">
    <property type="entry name" value="LIPOPOLYSACCHARIDE EXPORT SYSTEM PROTEIN LPTA"/>
    <property type="match status" value="1"/>
</dbReference>
<gene>
    <name evidence="3" type="ORF">PQ457_15195</name>
</gene>
<accession>A0ABY7TVG0</accession>
<name>A0ABY7TVG0_9SPHN</name>
<evidence type="ECO:0000313" key="4">
    <source>
        <dbReference type="Proteomes" id="UP001218231"/>
    </source>
</evidence>
<dbReference type="RefSeq" id="WP_273617623.1">
    <property type="nucleotide sequence ID" value="NZ_CP117417.1"/>
</dbReference>
<dbReference type="Pfam" id="PF03968">
    <property type="entry name" value="LptD_N"/>
    <property type="match status" value="1"/>
</dbReference>
<dbReference type="EMBL" id="CP117417">
    <property type="protein sequence ID" value="WCT77242.1"/>
    <property type="molecule type" value="Genomic_DNA"/>
</dbReference>
<evidence type="ECO:0000259" key="2">
    <source>
        <dbReference type="Pfam" id="PF03968"/>
    </source>
</evidence>
<keyword evidence="1" id="KW-0732">Signal</keyword>
<dbReference type="PANTHER" id="PTHR36504">
    <property type="entry name" value="LIPOPOLYSACCHARIDE EXPORT SYSTEM PROTEIN LPTA"/>
    <property type="match status" value="1"/>
</dbReference>